<reference evidence="3" key="1">
    <citation type="submission" date="2018-08" db="EMBL/GenBank/DDBJ databases">
        <authorList>
            <consortium name="PulseNet: The National Subtyping Network for Foodborne Disease Surveillance"/>
            <person name="Tarr C.L."/>
            <person name="Trees E."/>
            <person name="Katz L.S."/>
            <person name="Carleton-Romer H.A."/>
            <person name="Stroika S."/>
            <person name="Kucerova Z."/>
            <person name="Roache K.F."/>
            <person name="Sabol A.L."/>
            <person name="Besser J."/>
            <person name="Gerner-Smidt P."/>
        </authorList>
    </citation>
    <scope>NUCLEOTIDE SEQUENCE</scope>
    <source>
        <strain evidence="3">PNUSAS049383</strain>
    </source>
</reference>
<comment type="caution">
    <text evidence="3">The sequence shown here is derived from an EMBL/GenBank/DDBJ whole genome shotgun (WGS) entry which is preliminary data.</text>
</comment>
<dbReference type="GO" id="GO:0003887">
    <property type="term" value="F:DNA-directed DNA polymerase activity"/>
    <property type="evidence" value="ECO:0007669"/>
    <property type="project" value="InterPro"/>
</dbReference>
<dbReference type="EMBL" id="AAGJJO010000018">
    <property type="protein sequence ID" value="EBO7105297.1"/>
    <property type="molecule type" value="Genomic_DNA"/>
</dbReference>
<name>A0A5U1IA17_SALER</name>
<dbReference type="InterPro" id="IPR036390">
    <property type="entry name" value="WH_DNA-bd_sf"/>
</dbReference>
<evidence type="ECO:0000313" key="3">
    <source>
        <dbReference type="EMBL" id="EBO7105297.1"/>
    </source>
</evidence>
<protein>
    <submittedName>
        <fullName evidence="3">Replication initiation protein</fullName>
    </submittedName>
</protein>
<feature type="domain" description="Initiator Rep protein WH1" evidence="2">
    <location>
        <begin position="47"/>
        <end position="210"/>
    </location>
</feature>
<sequence>MLNMMGFVIKHDDFLLSHHVWFGIFIRQTVGEDGAMPIRKISEKTKIRHRNEINKTLAQLPLSAKRVLCLALVSVDTKKPLEPGMIFKITADTYTSITKVKPSVAYRQLKEGAELLNTSKLSLSSDDILALSTELGLPDAMRKSLERLDMGITDYCAYSPNEGYVVLKFTHTIHPYISNLIGGENKFTTQLLTSAMRLSGQYSWALYQLIRKNYSKFRTKNYFSIHLNELKDELIAYTIEDDEVVYKYPEFPIFKREVINKAIKEIKEKTEIEFLSCLIESKEGRKVSVLRFEFLVSEDKFTGIDNETHEFMNDDDAAFLTEFDKVVPPKKISEAKHG</sequence>
<dbReference type="Gene3D" id="1.10.10.10">
    <property type="entry name" value="Winged helix-like DNA-binding domain superfamily/Winged helix DNA-binding domain"/>
    <property type="match status" value="2"/>
</dbReference>
<dbReference type="Pfam" id="PF01051">
    <property type="entry name" value="Rep3_N"/>
    <property type="match status" value="1"/>
</dbReference>
<evidence type="ECO:0000256" key="1">
    <source>
        <dbReference type="ARBA" id="ARBA00038283"/>
    </source>
</evidence>
<accession>A0A5U1IA17</accession>
<dbReference type="Pfam" id="PF21205">
    <property type="entry name" value="Rep3_C"/>
    <property type="match status" value="1"/>
</dbReference>
<comment type="similarity">
    <text evidence="1">Belongs to the initiator RepB protein family.</text>
</comment>
<proteinExistence type="inferred from homology"/>
<dbReference type="GO" id="GO:0006270">
    <property type="term" value="P:DNA replication initiation"/>
    <property type="evidence" value="ECO:0007669"/>
    <property type="project" value="InterPro"/>
</dbReference>
<gene>
    <name evidence="3" type="ORF">DY555_23285</name>
</gene>
<organism evidence="3">
    <name type="scientific">Salmonella enterica</name>
    <name type="common">Salmonella choleraesuis</name>
    <dbReference type="NCBI Taxonomy" id="28901"/>
    <lineage>
        <taxon>Bacteria</taxon>
        <taxon>Pseudomonadati</taxon>
        <taxon>Pseudomonadota</taxon>
        <taxon>Gammaproteobacteria</taxon>
        <taxon>Enterobacterales</taxon>
        <taxon>Enterobacteriaceae</taxon>
        <taxon>Salmonella</taxon>
    </lineage>
</organism>
<dbReference type="AlphaFoldDB" id="A0A5U1IA17"/>
<dbReference type="InterPro" id="IPR036388">
    <property type="entry name" value="WH-like_DNA-bd_sf"/>
</dbReference>
<dbReference type="SUPFAM" id="SSF46785">
    <property type="entry name" value="Winged helix' DNA-binding domain"/>
    <property type="match status" value="2"/>
</dbReference>
<dbReference type="InterPro" id="IPR000525">
    <property type="entry name" value="Initiator_Rep_WH1"/>
</dbReference>
<evidence type="ECO:0000259" key="2">
    <source>
        <dbReference type="Pfam" id="PF01051"/>
    </source>
</evidence>